<comment type="caution">
    <text evidence="4">The sequence shown here is derived from an EMBL/GenBank/DDBJ whole genome shotgun (WGS) entry which is preliminary data.</text>
</comment>
<evidence type="ECO:0000259" key="3">
    <source>
        <dbReference type="Pfam" id="PF01935"/>
    </source>
</evidence>
<evidence type="ECO:0000256" key="1">
    <source>
        <dbReference type="SAM" id="Coils"/>
    </source>
</evidence>
<feature type="coiled-coil region" evidence="1">
    <location>
        <begin position="230"/>
        <end position="296"/>
    </location>
</feature>
<dbReference type="InterPro" id="IPR027417">
    <property type="entry name" value="P-loop_NTPase"/>
</dbReference>
<dbReference type="InterPro" id="IPR051162">
    <property type="entry name" value="T4SS_component"/>
</dbReference>
<sequence length="1758" mass="201730">MLNQFYNYLSDKLIESLKEQSLGGGERYYLQFDEKKQVQEFYSALYESEYAEDFTYQHERGTPYSTFALHIDGIRVVVAATRGDVTPDFLVTLRNKVGEQTGQWENTALLSICDETLDSIRGGSSDLQKEGMPFHVRSIAANLKDEIEKSPLQKHEREVLAFYLYRKLDDMMLQPSLFDFAEVLGLLKKETIPTETYPELGLFYDGNLPEFTNRNAMQSRLSDNADFFERVQHIHEYDNLNQQLEKLFDEGGVKKLKSEEWQTVDYKDVKESNEKLKKQKGKALEYKENVKKLTSEKLGYWEKAQNENTKPGQRKRHIIVFNPDKEESVNMTFEFDERLKKEDVDQKSTPYAEAKGKKLQVHLPNTGEGSKFYKIVYKHNKETKSSFEFHICVLTCSPIWLKSIQTYYSVDVKNKSLTIKNDGQNIVFGDKSIDPEEIVIEEPSEIVKLNANQAVEISSESPAWEDESLRFQLQIEEIIVPILLKEQIVKTPPVLGPRIWKLKRENEAHVLFANNKLQQGTREFNVRDEFKQYLQYEEQWIRENIHYAELSIHGLEKISLEVNSSIAEAYQNLLDYFSSRKLLPSLAYMDNVLEELSRQFIQAYNHEIESIEEDAHINAHQRNLFKLGTIRNGKKILLTPLHPLNIAYQLAVRNEIGKEGLEAHMLDRLRPLNLLPYMYGEQNQLYKPVYQRNASEWTVYEPLHQETLEGTNTYHASVVEEKMKQFVDHFKYLFISGSKSPLKVNIINMANDREVMRGVFHFLKSQVEKEGFGNVVPIEIALYQREVAESAFELFSNLENPERIEEAFDISLQSKSLDPTDMLRIVRENIQYYKLEDEGHYNYAHISFFKMSSQEQDAKNIMDEIDTGIALNGLLSSTSSLTTSDDYRVGFGTKHTPSEENEIMRTTKNMNELASNLDNEGRNPYRKGQTIVTMSSSVQDDVLDNLYDCSHWVTFVDPNVDLDFFQRSSKELLVIHYSDQYSSSDKYDAITVTDKNVQYGNVIKQYLQDKDIHPETSDIHAAIRAFNTINGEWLLRIIGSKGHFSREKLSIVSAIKYTLSFYQHKDITWVPISLEEILRVAGAVKLTKSEGVFSASNLGVRGATSDDILLVGVETKDDDIFVHFYPVEVKIGGDQTSKAREQIEKTKRLFDEQLKEVDEEGNRPFRNKFFRNFFVQMLLANARKFMTNGIWDTGQYEKLEALKGHLMNDDFHVGYHLEEFIGKGAILSFRSEGTWRSALIEQDVMNLILTETDAYTGIVEDLSVIREKMEQGHLDIPVSKLLSTTYNQEAVEVRMPELVTVGGDAEGVPEREVDTSPGYTADSGNSQVADGGAGYPGNSSGDNSADHDRDTDQDESTTEVTEVATDVQPLDYSTDVGPSTPSLEDVRVRLGEVQGSTKTLYWEYGHPELANRHILISGKSGQGKTYFIQSMLMELADQGISSIIFDYTDGFKKGQLEPQFKERLGDNLINYLVARDGFPINPFKRNEKEIDEDEFIQEDYSDVAERIKSVFSAIYRDLGHQQLNAIYQATIRGLRKYEEQMNLNVLARELEEDGSGPAKTALAQISLLIDKNPFDHTQENDWSKLGDQKGKVHIIQMTTYTRDVQLMITEFILWDIWHYKVQHGDKSLPFPVILDEAQNLDHSDKSPSSKILTEGRKFGWSGWYATQFLKGQLTSDEISRLQNTSQKIFFQPPENEISSIASMLGHDTHSRKDWEKRLASLRKGQCIAFGPSRGANGELLNSNPVIIDITSMDERFKF</sequence>
<dbReference type="Proteomes" id="UP000030528">
    <property type="component" value="Unassembled WGS sequence"/>
</dbReference>
<name>A0A0A5G9K2_9BACI</name>
<dbReference type="EMBL" id="AVPE01000019">
    <property type="protein sequence ID" value="KGX89831.1"/>
    <property type="molecule type" value="Genomic_DNA"/>
</dbReference>
<dbReference type="InterPro" id="IPR017646">
    <property type="entry name" value="Dnd_assoc_2"/>
</dbReference>
<evidence type="ECO:0000313" key="4">
    <source>
        <dbReference type="EMBL" id="KGX89831.1"/>
    </source>
</evidence>
<dbReference type="Gene3D" id="3.40.50.300">
    <property type="entry name" value="P-loop containing nucleotide triphosphate hydrolases"/>
    <property type="match status" value="2"/>
</dbReference>
<reference evidence="4 5" key="1">
    <citation type="submission" date="2013-08" db="EMBL/GenBank/DDBJ databases">
        <authorList>
            <person name="Huang J."/>
            <person name="Wang G."/>
        </authorList>
    </citation>
    <scope>NUCLEOTIDE SEQUENCE [LARGE SCALE GENOMIC DNA]</scope>
    <source>
        <strain evidence="4 5">JSM 076056</strain>
    </source>
</reference>
<dbReference type="Pfam" id="PF01935">
    <property type="entry name" value="DUF87"/>
    <property type="match status" value="1"/>
</dbReference>
<dbReference type="eggNOG" id="COG0433">
    <property type="taxonomic scope" value="Bacteria"/>
</dbReference>
<dbReference type="NCBIfam" id="TIGR03237">
    <property type="entry name" value="dnd_assoc_2"/>
    <property type="match status" value="1"/>
</dbReference>
<gene>
    <name evidence="4" type="ORF">N781_08930</name>
</gene>
<protein>
    <submittedName>
        <fullName evidence="4">DNA phosphorothioation-dependent restriction protein DptH</fullName>
    </submittedName>
</protein>
<dbReference type="RefSeq" id="WP_026801713.1">
    <property type="nucleotide sequence ID" value="NZ_AULI01000022.1"/>
</dbReference>
<organism evidence="4 5">
    <name type="scientific">Pontibacillus halophilus JSM 076056 = DSM 19796</name>
    <dbReference type="NCBI Taxonomy" id="1385510"/>
    <lineage>
        <taxon>Bacteria</taxon>
        <taxon>Bacillati</taxon>
        <taxon>Bacillota</taxon>
        <taxon>Bacilli</taxon>
        <taxon>Bacillales</taxon>
        <taxon>Bacillaceae</taxon>
        <taxon>Pontibacillus</taxon>
    </lineage>
</organism>
<dbReference type="SUPFAM" id="SSF52540">
    <property type="entry name" value="P-loop containing nucleoside triphosphate hydrolases"/>
    <property type="match status" value="1"/>
</dbReference>
<keyword evidence="1" id="KW-0175">Coiled coil</keyword>
<feature type="region of interest" description="Disordered" evidence="2">
    <location>
        <begin position="1301"/>
        <end position="1381"/>
    </location>
</feature>
<evidence type="ECO:0000313" key="5">
    <source>
        <dbReference type="Proteomes" id="UP000030528"/>
    </source>
</evidence>
<proteinExistence type="predicted"/>
<keyword evidence="5" id="KW-1185">Reference proteome</keyword>
<dbReference type="PANTHER" id="PTHR30121">
    <property type="entry name" value="UNCHARACTERIZED PROTEIN YJGR-RELATED"/>
    <property type="match status" value="1"/>
</dbReference>
<evidence type="ECO:0000256" key="2">
    <source>
        <dbReference type="SAM" id="MobiDB-lite"/>
    </source>
</evidence>
<dbReference type="InterPro" id="IPR002789">
    <property type="entry name" value="HerA_central"/>
</dbReference>
<dbReference type="PANTHER" id="PTHR30121:SF6">
    <property type="entry name" value="SLR6007 PROTEIN"/>
    <property type="match status" value="1"/>
</dbReference>
<accession>A0A0A5G9K2</accession>
<dbReference type="STRING" id="1385510.GCA_000425205_03535"/>
<feature type="domain" description="Helicase HerA central" evidence="3">
    <location>
        <begin position="1407"/>
        <end position="1613"/>
    </location>
</feature>